<reference evidence="3" key="2">
    <citation type="submission" date="2023-06" db="EMBL/GenBank/DDBJ databases">
        <authorList>
            <consortium name="Lawrence Berkeley National Laboratory"/>
            <person name="Haridas S."/>
            <person name="Hensen N."/>
            <person name="Bonometti L."/>
            <person name="Westerberg I."/>
            <person name="Brannstrom I.O."/>
            <person name="Guillou S."/>
            <person name="Cros-Aarteil S."/>
            <person name="Calhoun S."/>
            <person name="Kuo A."/>
            <person name="Mondo S."/>
            <person name="Pangilinan J."/>
            <person name="Riley R."/>
            <person name="Labutti K."/>
            <person name="Andreopoulos B."/>
            <person name="Lipzen A."/>
            <person name="Chen C."/>
            <person name="Yanf M."/>
            <person name="Daum C."/>
            <person name="Ng V."/>
            <person name="Clum A."/>
            <person name="Steindorff A."/>
            <person name="Ohm R."/>
            <person name="Martin F."/>
            <person name="Silar P."/>
            <person name="Natvig D."/>
            <person name="Lalanne C."/>
            <person name="Gautier V."/>
            <person name="Ament-Velasquez S.L."/>
            <person name="Kruys A."/>
            <person name="Hutchinson M.I."/>
            <person name="Powell A.J."/>
            <person name="Barry K."/>
            <person name="Miller A.N."/>
            <person name="Grigoriev I.V."/>
            <person name="Debuchy R."/>
            <person name="Gladieux P."/>
            <person name="Thoren M.H."/>
            <person name="Johannesson H."/>
        </authorList>
    </citation>
    <scope>NUCLEOTIDE SEQUENCE</scope>
    <source>
        <strain evidence="3">CBS 118394</strain>
    </source>
</reference>
<proteinExistence type="predicted"/>
<dbReference type="EMBL" id="JAUEDM010000003">
    <property type="protein sequence ID" value="KAK3322973.1"/>
    <property type="molecule type" value="Genomic_DNA"/>
</dbReference>
<dbReference type="Proteomes" id="UP001283341">
    <property type="component" value="Unassembled WGS sequence"/>
</dbReference>
<evidence type="ECO:0000256" key="1">
    <source>
        <dbReference type="SAM" id="MobiDB-lite"/>
    </source>
</evidence>
<keyword evidence="2" id="KW-0812">Transmembrane</keyword>
<dbReference type="AlphaFoldDB" id="A0AAE0IDJ1"/>
<keyword evidence="4" id="KW-1185">Reference proteome</keyword>
<evidence type="ECO:0000313" key="4">
    <source>
        <dbReference type="Proteomes" id="UP001283341"/>
    </source>
</evidence>
<accession>A0AAE0IDJ1</accession>
<comment type="caution">
    <text evidence="3">The sequence shown here is derived from an EMBL/GenBank/DDBJ whole genome shotgun (WGS) entry which is preliminary data.</text>
</comment>
<protein>
    <submittedName>
        <fullName evidence="3">Uncharacterized protein</fullName>
    </submittedName>
</protein>
<reference evidence="3" key="1">
    <citation type="journal article" date="2023" name="Mol. Phylogenet. Evol.">
        <title>Genome-scale phylogeny and comparative genomics of the fungal order Sordariales.</title>
        <authorList>
            <person name="Hensen N."/>
            <person name="Bonometti L."/>
            <person name="Westerberg I."/>
            <person name="Brannstrom I.O."/>
            <person name="Guillou S."/>
            <person name="Cros-Aarteil S."/>
            <person name="Calhoun S."/>
            <person name="Haridas S."/>
            <person name="Kuo A."/>
            <person name="Mondo S."/>
            <person name="Pangilinan J."/>
            <person name="Riley R."/>
            <person name="LaButti K."/>
            <person name="Andreopoulos B."/>
            <person name="Lipzen A."/>
            <person name="Chen C."/>
            <person name="Yan M."/>
            <person name="Daum C."/>
            <person name="Ng V."/>
            <person name="Clum A."/>
            <person name="Steindorff A."/>
            <person name="Ohm R.A."/>
            <person name="Martin F."/>
            <person name="Silar P."/>
            <person name="Natvig D.O."/>
            <person name="Lalanne C."/>
            <person name="Gautier V."/>
            <person name="Ament-Velasquez S.L."/>
            <person name="Kruys A."/>
            <person name="Hutchinson M.I."/>
            <person name="Powell A.J."/>
            <person name="Barry K."/>
            <person name="Miller A.N."/>
            <person name="Grigoriev I.V."/>
            <person name="Debuchy R."/>
            <person name="Gladieux P."/>
            <person name="Hiltunen Thoren M."/>
            <person name="Johannesson H."/>
        </authorList>
    </citation>
    <scope>NUCLEOTIDE SEQUENCE</scope>
    <source>
        <strain evidence="3">CBS 118394</strain>
    </source>
</reference>
<organism evidence="3 4">
    <name type="scientific">Apodospora peruviana</name>
    <dbReference type="NCBI Taxonomy" id="516989"/>
    <lineage>
        <taxon>Eukaryota</taxon>
        <taxon>Fungi</taxon>
        <taxon>Dikarya</taxon>
        <taxon>Ascomycota</taxon>
        <taxon>Pezizomycotina</taxon>
        <taxon>Sordariomycetes</taxon>
        <taxon>Sordariomycetidae</taxon>
        <taxon>Sordariales</taxon>
        <taxon>Lasiosphaeriaceae</taxon>
        <taxon>Apodospora</taxon>
    </lineage>
</organism>
<feature type="transmembrane region" description="Helical" evidence="2">
    <location>
        <begin position="618"/>
        <end position="637"/>
    </location>
</feature>
<keyword evidence="2" id="KW-0472">Membrane</keyword>
<gene>
    <name evidence="3" type="ORF">B0H66DRAFT_532290</name>
</gene>
<feature type="region of interest" description="Disordered" evidence="1">
    <location>
        <begin position="305"/>
        <end position="324"/>
    </location>
</feature>
<sequence>MWSLLRRESFLRRPRSSESGQATVGNCKPISLRSSFSVVSLLYVLALIGGLEYCFRTFPAAENRRAIPNGTDSEIYGPFNSAPLNRVATVTQAPTTRSSQLLNISTISSEHKILTPTQMTTLLITTSTNIPNNWEDPSTGLPGHVQYVQFDVLGVKNDNYNGCIWAYIEYHFDSKEEGWFKDIKDSHDWCPIVCDGLALVFLKEYCWDSWKDKASLYARRTALSPLATVAQSEDEYQEGTRCPAVARAVVTTSSPATAVTTSNNVVIKTTSIDTEVIQVTTVSGVPSTFTRSTRVPIPVTVEAGPRASEAATQPNGEPTAGLPTPTMGGADQWTFTTTVQRDAQGRPTATVTARLRASKTTITLMDSNGLPTATVTTNVLLVPSLVTMTGSDGVPTATITTNLLAAAPSSSLVTFRGVDGIMTTTLVPIVPGQVLTLTDSNGVPVATITGYGRTPTLIASPNPDPIIPGTNTCGQSADSIGPDLHPISWRDYLLASFAPILITLPLAILVQIQSASLKALLPYYSLSRNRPEGHGWSTAAESLCLVTGGPRGIVNSVRLLFSSGEPLAFLADLHVLTSSLVISFSSEALGIKLYGYCQPNDFRGCHMGVALFKSPTRIVQAILVLSLVISVVNSVLLHKRDWRRAVTIYSR</sequence>
<evidence type="ECO:0000313" key="3">
    <source>
        <dbReference type="EMBL" id="KAK3322973.1"/>
    </source>
</evidence>
<evidence type="ECO:0000256" key="2">
    <source>
        <dbReference type="SAM" id="Phobius"/>
    </source>
</evidence>
<keyword evidence="2" id="KW-1133">Transmembrane helix</keyword>
<name>A0AAE0IDJ1_9PEZI</name>